<dbReference type="EMBL" id="LT629791">
    <property type="protein sequence ID" value="SDU82151.1"/>
    <property type="molecule type" value="Genomic_DNA"/>
</dbReference>
<keyword evidence="2" id="KW-1185">Reference proteome</keyword>
<protein>
    <submittedName>
        <fullName evidence="1">Uncharacterized protein</fullName>
    </submittedName>
</protein>
<dbReference type="OrthoDB" id="5195224at2"/>
<dbReference type="AlphaFoldDB" id="A0A1H2LNI6"/>
<evidence type="ECO:0000313" key="2">
    <source>
        <dbReference type="Proteomes" id="UP000182977"/>
    </source>
</evidence>
<reference evidence="2" key="1">
    <citation type="submission" date="2016-10" db="EMBL/GenBank/DDBJ databases">
        <authorList>
            <person name="Varghese N."/>
            <person name="Submissions S."/>
        </authorList>
    </citation>
    <scope>NUCLEOTIDE SEQUENCE [LARGE SCALE GENOMIC DNA]</scope>
    <source>
        <strain evidence="2">DSM 45079</strain>
    </source>
</reference>
<sequence>MNRIALIAMGLVLLAVVGLGGVVVQRQSGRIDELEAVVRDLRARVDDGDGTGQRAGPGDAARLDEIERQLGLDAPSWPAEDIDERITQLEWDLALICGYLHRTGAAVLC</sequence>
<accession>A0A1H2LNI6</accession>
<evidence type="ECO:0000313" key="1">
    <source>
        <dbReference type="EMBL" id="SDU82151.1"/>
    </source>
</evidence>
<proteinExistence type="predicted"/>
<dbReference type="Proteomes" id="UP000182977">
    <property type="component" value="Chromosome I"/>
</dbReference>
<name>A0A1H2LNI6_9ACTN</name>
<organism evidence="1 2">
    <name type="scientific">Jiangella alkaliphila</name>
    <dbReference type="NCBI Taxonomy" id="419479"/>
    <lineage>
        <taxon>Bacteria</taxon>
        <taxon>Bacillati</taxon>
        <taxon>Actinomycetota</taxon>
        <taxon>Actinomycetes</taxon>
        <taxon>Jiangellales</taxon>
        <taxon>Jiangellaceae</taxon>
        <taxon>Jiangella</taxon>
    </lineage>
</organism>
<dbReference type="RefSeq" id="WP_152690740.1">
    <property type="nucleotide sequence ID" value="NZ_KQ061227.1"/>
</dbReference>
<gene>
    <name evidence="1" type="ORF">SAMN04488563_6397</name>
</gene>